<evidence type="ECO:0008006" key="5">
    <source>
        <dbReference type="Google" id="ProtNLM"/>
    </source>
</evidence>
<dbReference type="FunFam" id="3.40.50.300:FF:001447">
    <property type="entry name" value="Ras-related protein Rab-1B"/>
    <property type="match status" value="1"/>
</dbReference>
<dbReference type="InterPro" id="IPR005225">
    <property type="entry name" value="Small_GTP-bd"/>
</dbReference>
<dbReference type="InterPro" id="IPR027417">
    <property type="entry name" value="P-loop_NTPase"/>
</dbReference>
<dbReference type="PANTHER" id="PTHR47977">
    <property type="entry name" value="RAS-RELATED PROTEIN RAB"/>
    <property type="match status" value="1"/>
</dbReference>
<keyword evidence="1" id="KW-0547">Nucleotide-binding</keyword>
<dbReference type="SUPFAM" id="SSF52540">
    <property type="entry name" value="P-loop containing nucleoside triphosphate hydrolases"/>
    <property type="match status" value="1"/>
</dbReference>
<dbReference type="PRINTS" id="PR00449">
    <property type="entry name" value="RASTRNSFRMNG"/>
</dbReference>
<dbReference type="SMART" id="SM00173">
    <property type="entry name" value="RAS"/>
    <property type="match status" value="1"/>
</dbReference>
<dbReference type="AlphaFoldDB" id="A0A8C9HLM6"/>
<evidence type="ECO:0000256" key="1">
    <source>
        <dbReference type="ARBA" id="ARBA00022741"/>
    </source>
</evidence>
<keyword evidence="2" id="KW-0342">GTP-binding</keyword>
<dbReference type="Proteomes" id="UP000694416">
    <property type="component" value="Unplaced"/>
</dbReference>
<dbReference type="PROSITE" id="PS51421">
    <property type="entry name" value="RAS"/>
    <property type="match status" value="1"/>
</dbReference>
<dbReference type="SMART" id="SM00175">
    <property type="entry name" value="RAB"/>
    <property type="match status" value="1"/>
</dbReference>
<dbReference type="GO" id="GO:0003924">
    <property type="term" value="F:GTPase activity"/>
    <property type="evidence" value="ECO:0007669"/>
    <property type="project" value="InterPro"/>
</dbReference>
<name>A0A8C9HLM6_9PRIM</name>
<protein>
    <recommendedName>
        <fullName evidence="5">Ras-related protein Rab-1A</fullName>
    </recommendedName>
</protein>
<dbReference type="NCBIfam" id="TIGR00231">
    <property type="entry name" value="small_GTP"/>
    <property type="match status" value="1"/>
</dbReference>
<evidence type="ECO:0000256" key="2">
    <source>
        <dbReference type="ARBA" id="ARBA00023134"/>
    </source>
</evidence>
<dbReference type="InterPro" id="IPR001806">
    <property type="entry name" value="Small_GTPase"/>
</dbReference>
<reference evidence="3" key="1">
    <citation type="submission" date="2025-08" db="UniProtKB">
        <authorList>
            <consortium name="Ensembl"/>
        </authorList>
    </citation>
    <scope>IDENTIFICATION</scope>
</reference>
<keyword evidence="4" id="KW-1185">Reference proteome</keyword>
<evidence type="ECO:0000313" key="4">
    <source>
        <dbReference type="Proteomes" id="UP000694416"/>
    </source>
</evidence>
<accession>A0A8C9HLM6</accession>
<evidence type="ECO:0000313" key="3">
    <source>
        <dbReference type="Ensembl" id="ENSPTEP00000022671.1"/>
    </source>
</evidence>
<dbReference type="SMART" id="SM00174">
    <property type="entry name" value="RHO"/>
    <property type="match status" value="1"/>
</dbReference>
<dbReference type="SMART" id="SM00176">
    <property type="entry name" value="RAN"/>
    <property type="match status" value="1"/>
</dbReference>
<dbReference type="PROSITE" id="PS51419">
    <property type="entry name" value="RAB"/>
    <property type="match status" value="1"/>
</dbReference>
<sequence length="223" mass="25073">MSSMNPKYDYLFELLLIGDSGAGRSCLLRRFADDTYTESYISTVGVDFKIRTIELDGKTIKLQIQNTAEQERFRTVISSYYRGARGILVVYDVKDQESLNNIKQGLQKIDRYPSENINRLLVGNKCDLTTKKVVDYTTAKEFADSLGILFLETSTKNATRPEQSSMMMAAEIKKLTGPGITASRAEKPSVKIQSALVKHQVEVPAKICLRPFLTVMNLQSEPK</sequence>
<dbReference type="InterPro" id="IPR050227">
    <property type="entry name" value="Rab"/>
</dbReference>
<dbReference type="Ensembl" id="ENSPTET00000032542.1">
    <property type="protein sequence ID" value="ENSPTEP00000022671.1"/>
    <property type="gene ID" value="ENSPTEG00000023560.1"/>
</dbReference>
<reference evidence="3" key="2">
    <citation type="submission" date="2025-09" db="UniProtKB">
        <authorList>
            <consortium name="Ensembl"/>
        </authorList>
    </citation>
    <scope>IDENTIFICATION</scope>
</reference>
<dbReference type="Pfam" id="PF00071">
    <property type="entry name" value="Ras"/>
    <property type="match status" value="1"/>
</dbReference>
<dbReference type="Gene3D" id="3.40.50.300">
    <property type="entry name" value="P-loop containing nucleotide triphosphate hydrolases"/>
    <property type="match status" value="1"/>
</dbReference>
<organism evidence="3 4">
    <name type="scientific">Piliocolobus tephrosceles</name>
    <name type="common">Ugandan red Colobus</name>
    <dbReference type="NCBI Taxonomy" id="591936"/>
    <lineage>
        <taxon>Eukaryota</taxon>
        <taxon>Metazoa</taxon>
        <taxon>Chordata</taxon>
        <taxon>Craniata</taxon>
        <taxon>Vertebrata</taxon>
        <taxon>Euteleostomi</taxon>
        <taxon>Mammalia</taxon>
        <taxon>Eutheria</taxon>
        <taxon>Euarchontoglires</taxon>
        <taxon>Primates</taxon>
        <taxon>Haplorrhini</taxon>
        <taxon>Catarrhini</taxon>
        <taxon>Cercopithecidae</taxon>
        <taxon>Colobinae</taxon>
        <taxon>Piliocolobus</taxon>
    </lineage>
</organism>
<dbReference type="GO" id="GO:0005525">
    <property type="term" value="F:GTP binding"/>
    <property type="evidence" value="ECO:0007669"/>
    <property type="project" value="UniProtKB-KW"/>
</dbReference>
<proteinExistence type="predicted"/>